<protein>
    <submittedName>
        <fullName evidence="1">Uncharacterized protein</fullName>
    </submittedName>
</protein>
<dbReference type="Proteomes" id="UP001164250">
    <property type="component" value="Chromosome 3"/>
</dbReference>
<comment type="caution">
    <text evidence="1">The sequence shown here is derived from an EMBL/GenBank/DDBJ whole genome shotgun (WGS) entry which is preliminary data.</text>
</comment>
<name>A0ACC1BWV3_9ROSI</name>
<organism evidence="1 2">
    <name type="scientific">Pistacia atlantica</name>
    <dbReference type="NCBI Taxonomy" id="434234"/>
    <lineage>
        <taxon>Eukaryota</taxon>
        <taxon>Viridiplantae</taxon>
        <taxon>Streptophyta</taxon>
        <taxon>Embryophyta</taxon>
        <taxon>Tracheophyta</taxon>
        <taxon>Spermatophyta</taxon>
        <taxon>Magnoliopsida</taxon>
        <taxon>eudicotyledons</taxon>
        <taxon>Gunneridae</taxon>
        <taxon>Pentapetalae</taxon>
        <taxon>rosids</taxon>
        <taxon>malvids</taxon>
        <taxon>Sapindales</taxon>
        <taxon>Anacardiaceae</taxon>
        <taxon>Pistacia</taxon>
    </lineage>
</organism>
<gene>
    <name evidence="1" type="ORF">Patl1_03815</name>
</gene>
<keyword evidence="2" id="KW-1185">Reference proteome</keyword>
<reference evidence="2" key="1">
    <citation type="journal article" date="2023" name="G3 (Bethesda)">
        <title>Genome assembly and association tests identify interacting loci associated with vigor, precocity, and sex in interspecific pistachio rootstocks.</title>
        <authorList>
            <person name="Palmer W."/>
            <person name="Jacygrad E."/>
            <person name="Sagayaradj S."/>
            <person name="Cavanaugh K."/>
            <person name="Han R."/>
            <person name="Bertier L."/>
            <person name="Beede B."/>
            <person name="Kafkas S."/>
            <person name="Golino D."/>
            <person name="Preece J."/>
            <person name="Michelmore R."/>
        </authorList>
    </citation>
    <scope>NUCLEOTIDE SEQUENCE [LARGE SCALE GENOMIC DNA]</scope>
</reference>
<evidence type="ECO:0000313" key="1">
    <source>
        <dbReference type="EMBL" id="KAJ0103390.1"/>
    </source>
</evidence>
<accession>A0ACC1BWV3</accession>
<proteinExistence type="predicted"/>
<dbReference type="EMBL" id="CM047899">
    <property type="protein sequence ID" value="KAJ0103390.1"/>
    <property type="molecule type" value="Genomic_DNA"/>
</dbReference>
<sequence length="61" mass="6913">MAEAAVEIVTETLSSLLLEEIKLLGRVKREVESIKRELESIRSFLKDADARAAVEEEGRRQ</sequence>
<evidence type="ECO:0000313" key="2">
    <source>
        <dbReference type="Proteomes" id="UP001164250"/>
    </source>
</evidence>